<dbReference type="Ensembl" id="ENSEAST00005006826.1">
    <property type="protein sequence ID" value="ENSEASP00005006239.1"/>
    <property type="gene ID" value="ENSEASG00005004620.1"/>
</dbReference>
<evidence type="ECO:0000313" key="1">
    <source>
        <dbReference type="Ensembl" id="ENSEASP00005006239.1"/>
    </source>
</evidence>
<organism evidence="1">
    <name type="scientific">Equus asinus asinus</name>
    <dbReference type="NCBI Taxonomy" id="83772"/>
    <lineage>
        <taxon>Eukaryota</taxon>
        <taxon>Metazoa</taxon>
        <taxon>Chordata</taxon>
        <taxon>Craniata</taxon>
        <taxon>Vertebrata</taxon>
        <taxon>Euteleostomi</taxon>
        <taxon>Mammalia</taxon>
        <taxon>Eutheria</taxon>
        <taxon>Laurasiatheria</taxon>
        <taxon>Perissodactyla</taxon>
        <taxon>Equidae</taxon>
        <taxon>Equus</taxon>
    </lineage>
</organism>
<reference evidence="1" key="1">
    <citation type="submission" date="2023-03" db="UniProtKB">
        <authorList>
            <consortium name="Ensembl"/>
        </authorList>
    </citation>
    <scope>IDENTIFICATION</scope>
</reference>
<proteinExistence type="predicted"/>
<dbReference type="AlphaFoldDB" id="A0A8C4LAE6"/>
<accession>A0A8C4LAE6</accession>
<protein>
    <submittedName>
        <fullName evidence="1">Uncharacterized protein</fullName>
    </submittedName>
</protein>
<name>A0A8C4LAE6_EQUAS</name>
<sequence length="47" mass="5428">MISYPVWISPSGQELCMVDSKGQIFKKSKPGKILKRHLIIYHLVYGH</sequence>